<evidence type="ECO:0008006" key="3">
    <source>
        <dbReference type="Google" id="ProtNLM"/>
    </source>
</evidence>
<organism evidence="1 2">
    <name type="scientific">Candidatus Beckwithbacteria bacterium CG10_big_fil_rev_8_21_14_0_10_34_10</name>
    <dbReference type="NCBI Taxonomy" id="1974495"/>
    <lineage>
        <taxon>Bacteria</taxon>
        <taxon>Candidatus Beckwithiibacteriota</taxon>
    </lineage>
</organism>
<proteinExistence type="predicted"/>
<dbReference type="EMBL" id="PEZT01000008">
    <property type="protein sequence ID" value="PIS09489.1"/>
    <property type="molecule type" value="Genomic_DNA"/>
</dbReference>
<sequence>MIKRIEVQDFINKTKNKQNLILGIFAHPDDEVLNMGGLIIKAVQKNIKVVLICLSRGEKGITSDLYKNNIDVIRKKEFFQAGKIYGLEQKDLKIYNFPDGRFFYSQDKLEKKLLNLLFKYQPSVIVTHDPSGKTYHPDHITTSIVLKKIISRNFLGKTRFYYSVYSSLQRKTYKNLNKNIYQSNFPPDFKTMPKPDYCLKLNNKDIEIQKKACLAYKSQRLFQNLSLDLDLWLNLLFDKEYYHLVKLQEKYLFKFRKYKYKEVNFKNESQKKT</sequence>
<dbReference type="InterPro" id="IPR024078">
    <property type="entry name" value="LmbE-like_dom_sf"/>
</dbReference>
<gene>
    <name evidence="1" type="ORF">COT75_01310</name>
</gene>
<evidence type="ECO:0000313" key="2">
    <source>
        <dbReference type="Proteomes" id="UP000230093"/>
    </source>
</evidence>
<dbReference type="Gene3D" id="3.40.50.10320">
    <property type="entry name" value="LmbE-like"/>
    <property type="match status" value="1"/>
</dbReference>
<dbReference type="AlphaFoldDB" id="A0A2H0WC61"/>
<dbReference type="GO" id="GO:0016811">
    <property type="term" value="F:hydrolase activity, acting on carbon-nitrogen (but not peptide) bonds, in linear amides"/>
    <property type="evidence" value="ECO:0007669"/>
    <property type="project" value="TreeGrafter"/>
</dbReference>
<name>A0A2H0WC61_9BACT</name>
<evidence type="ECO:0000313" key="1">
    <source>
        <dbReference type="EMBL" id="PIS09489.1"/>
    </source>
</evidence>
<dbReference type="SUPFAM" id="SSF102588">
    <property type="entry name" value="LmbE-like"/>
    <property type="match status" value="1"/>
</dbReference>
<dbReference type="Pfam" id="PF02585">
    <property type="entry name" value="PIG-L"/>
    <property type="match status" value="1"/>
</dbReference>
<protein>
    <recommendedName>
        <fullName evidence="3">PIG-L family deacetylase</fullName>
    </recommendedName>
</protein>
<dbReference type="InterPro" id="IPR003737">
    <property type="entry name" value="GlcNAc_PI_deacetylase-related"/>
</dbReference>
<comment type="caution">
    <text evidence="1">The sequence shown here is derived from an EMBL/GenBank/DDBJ whole genome shotgun (WGS) entry which is preliminary data.</text>
</comment>
<dbReference type="PANTHER" id="PTHR12993">
    <property type="entry name" value="N-ACETYLGLUCOSAMINYL-PHOSPHATIDYLINOSITOL DE-N-ACETYLASE-RELATED"/>
    <property type="match status" value="1"/>
</dbReference>
<accession>A0A2H0WC61</accession>
<dbReference type="PANTHER" id="PTHR12993:SF11">
    <property type="entry name" value="N-ACETYLGLUCOSAMINYL-PHOSPHATIDYLINOSITOL DE-N-ACETYLASE"/>
    <property type="match status" value="1"/>
</dbReference>
<reference evidence="2" key="1">
    <citation type="submission" date="2017-09" db="EMBL/GenBank/DDBJ databases">
        <title>Depth-based differentiation of microbial function through sediment-hosted aquifers and enrichment of novel symbionts in the deep terrestrial subsurface.</title>
        <authorList>
            <person name="Probst A.J."/>
            <person name="Ladd B."/>
            <person name="Jarett J.K."/>
            <person name="Geller-Mcgrath D.E."/>
            <person name="Sieber C.M.K."/>
            <person name="Emerson J.B."/>
            <person name="Anantharaman K."/>
            <person name="Thomas B.C."/>
            <person name="Malmstrom R."/>
            <person name="Stieglmeier M."/>
            <person name="Klingl A."/>
            <person name="Woyke T."/>
            <person name="Ryan C.M."/>
            <person name="Banfield J.F."/>
        </authorList>
    </citation>
    <scope>NUCLEOTIDE SEQUENCE [LARGE SCALE GENOMIC DNA]</scope>
</reference>
<dbReference type="Proteomes" id="UP000230093">
    <property type="component" value="Unassembled WGS sequence"/>
</dbReference>